<comment type="caution">
    <text evidence="2">The sequence shown here is derived from an EMBL/GenBank/DDBJ whole genome shotgun (WGS) entry which is preliminary data.</text>
</comment>
<dbReference type="SUPFAM" id="SSF53649">
    <property type="entry name" value="Alkaline phosphatase-like"/>
    <property type="match status" value="1"/>
</dbReference>
<dbReference type="Proteomes" id="UP000256873">
    <property type="component" value="Unassembled WGS sequence"/>
</dbReference>
<dbReference type="EMBL" id="QQWC01000010">
    <property type="protein sequence ID" value="REJ38725.1"/>
    <property type="molecule type" value="Genomic_DNA"/>
</dbReference>
<organism evidence="2 3">
    <name type="scientific">Microcystis flos-aquae TF09</name>
    <dbReference type="NCBI Taxonomy" id="2060473"/>
    <lineage>
        <taxon>Bacteria</taxon>
        <taxon>Bacillati</taxon>
        <taxon>Cyanobacteriota</taxon>
        <taxon>Cyanophyceae</taxon>
        <taxon>Oscillatoriophycideae</taxon>
        <taxon>Chroococcales</taxon>
        <taxon>Microcystaceae</taxon>
        <taxon>Microcystis</taxon>
    </lineage>
</organism>
<accession>A0A3E0KUF6</accession>
<dbReference type="PANTHER" id="PTHR43751:SF3">
    <property type="entry name" value="SULFATASE N-TERMINAL DOMAIN-CONTAINING PROTEIN"/>
    <property type="match status" value="1"/>
</dbReference>
<dbReference type="InterPro" id="IPR000917">
    <property type="entry name" value="Sulfatase_N"/>
</dbReference>
<dbReference type="PANTHER" id="PTHR43751">
    <property type="entry name" value="SULFATASE"/>
    <property type="match status" value="1"/>
</dbReference>
<reference evidence="2 3" key="1">
    <citation type="submission" date="2017-10" db="EMBL/GenBank/DDBJ databases">
        <title>A large-scale comparative metagenomic study reveals the eutrophication-driven functional interactions in six Microcystis-epibionts communities.</title>
        <authorList>
            <person name="Li Q."/>
            <person name="Lin F."/>
        </authorList>
    </citation>
    <scope>NUCLEOTIDE SEQUENCE [LARGE SCALE GENOMIC DNA]</scope>
    <source>
        <strain evidence="2">TF09</strain>
    </source>
</reference>
<dbReference type="AlphaFoldDB" id="A0A3E0KUF6"/>
<dbReference type="InterPro" id="IPR052701">
    <property type="entry name" value="GAG_Ulvan_Degrading_Sulfatases"/>
</dbReference>
<evidence type="ECO:0000313" key="3">
    <source>
        <dbReference type="Proteomes" id="UP000256873"/>
    </source>
</evidence>
<dbReference type="InterPro" id="IPR017850">
    <property type="entry name" value="Alkaline_phosphatase_core_sf"/>
</dbReference>
<dbReference type="Pfam" id="PF00884">
    <property type="entry name" value="Sulfatase"/>
    <property type="match status" value="1"/>
</dbReference>
<gene>
    <name evidence="2" type="ORF">DWQ54_25300</name>
</gene>
<name>A0A3E0KUF6_9CHRO</name>
<feature type="domain" description="Sulfatase N-terminal" evidence="1">
    <location>
        <begin position="4"/>
        <end position="272"/>
    </location>
</feature>
<evidence type="ECO:0000313" key="2">
    <source>
        <dbReference type="EMBL" id="REJ38725.1"/>
    </source>
</evidence>
<sequence>MINHLIYIVMDSCRHDSYSAASTPNMDRLGKAERRYSYASWTSPSHYAMLMGMVPHKSPRGVFASEVYKQEFAKWVDRLGIPDLSFKTFIPQLSLPKVLKNQGYKTIGRVSLPVLNQFTSINKYFDDYRLMPTHNEFAKMVEEVEFPDEQPQFYFFNLGETHYPYMLEEDELPHISGVHGVFKRMDDLLQTETETEKKAAKSFFNSAEMEQLHKQQIRCVEYVDGLLGELFSKCPSNTHIIVTADHGELFGEDGYFGHGPVMHEKCFEVPFLEGLCPKI</sequence>
<dbReference type="Gene3D" id="3.40.720.10">
    <property type="entry name" value="Alkaline Phosphatase, subunit A"/>
    <property type="match status" value="1"/>
</dbReference>
<protein>
    <submittedName>
        <fullName evidence="2">Metalloenzyme</fullName>
    </submittedName>
</protein>
<proteinExistence type="predicted"/>
<evidence type="ECO:0000259" key="1">
    <source>
        <dbReference type="Pfam" id="PF00884"/>
    </source>
</evidence>